<gene>
    <name evidence="3" type="ORF">BDW59DRAFT_168571</name>
</gene>
<keyword evidence="1" id="KW-0472">Membrane</keyword>
<name>A0ABR4J2G3_9EURO</name>
<organism evidence="3 4">
    <name type="scientific">Aspergillus cavernicola</name>
    <dbReference type="NCBI Taxonomy" id="176166"/>
    <lineage>
        <taxon>Eukaryota</taxon>
        <taxon>Fungi</taxon>
        <taxon>Dikarya</taxon>
        <taxon>Ascomycota</taxon>
        <taxon>Pezizomycotina</taxon>
        <taxon>Eurotiomycetes</taxon>
        <taxon>Eurotiomycetidae</taxon>
        <taxon>Eurotiales</taxon>
        <taxon>Aspergillaceae</taxon>
        <taxon>Aspergillus</taxon>
        <taxon>Aspergillus subgen. Nidulantes</taxon>
    </lineage>
</organism>
<feature type="transmembrane region" description="Helical" evidence="1">
    <location>
        <begin position="354"/>
        <end position="377"/>
    </location>
</feature>
<comment type="caution">
    <text evidence="3">The sequence shown here is derived from an EMBL/GenBank/DDBJ whole genome shotgun (WGS) entry which is preliminary data.</text>
</comment>
<keyword evidence="1" id="KW-1133">Transmembrane helix</keyword>
<reference evidence="3 4" key="1">
    <citation type="submission" date="2024-07" db="EMBL/GenBank/DDBJ databases">
        <title>Section-level genome sequencing and comparative genomics of Aspergillus sections Usti and Cavernicolus.</title>
        <authorList>
            <consortium name="Lawrence Berkeley National Laboratory"/>
            <person name="Nybo J.L."/>
            <person name="Vesth T.C."/>
            <person name="Theobald S."/>
            <person name="Frisvad J.C."/>
            <person name="Larsen T.O."/>
            <person name="Kjaerboelling I."/>
            <person name="Rothschild-Mancinelli K."/>
            <person name="Lyhne E.K."/>
            <person name="Kogle M.E."/>
            <person name="Barry K."/>
            <person name="Clum A."/>
            <person name="Na H."/>
            <person name="Ledsgaard L."/>
            <person name="Lin J."/>
            <person name="Lipzen A."/>
            <person name="Kuo A."/>
            <person name="Riley R."/>
            <person name="Mondo S."/>
            <person name="LaButti K."/>
            <person name="Haridas S."/>
            <person name="Pangalinan J."/>
            <person name="Salamov A.A."/>
            <person name="Simmons B.A."/>
            <person name="Magnuson J.K."/>
            <person name="Chen J."/>
            <person name="Drula E."/>
            <person name="Henrissat B."/>
            <person name="Wiebenga A."/>
            <person name="Lubbers R.J."/>
            <person name="Gomes A.C."/>
            <person name="Makela M.R."/>
            <person name="Stajich J."/>
            <person name="Grigoriev I.V."/>
            <person name="Mortensen U.H."/>
            <person name="De vries R.P."/>
            <person name="Baker S.E."/>
            <person name="Andersen M.R."/>
        </authorList>
    </citation>
    <scope>NUCLEOTIDE SEQUENCE [LARGE SCALE GENOMIC DNA]</scope>
    <source>
        <strain evidence="3 4">CBS 600.67</strain>
    </source>
</reference>
<feature type="transmembrane region" description="Helical" evidence="1">
    <location>
        <begin position="161"/>
        <end position="186"/>
    </location>
</feature>
<dbReference type="EMBL" id="JBFXLS010000002">
    <property type="protein sequence ID" value="KAL2834226.1"/>
    <property type="molecule type" value="Genomic_DNA"/>
</dbReference>
<keyword evidence="4" id="KW-1185">Reference proteome</keyword>
<proteinExistence type="predicted"/>
<feature type="chain" id="PRO_5047365190" evidence="2">
    <location>
        <begin position="25"/>
        <end position="398"/>
    </location>
</feature>
<feature type="transmembrane region" description="Helical" evidence="1">
    <location>
        <begin position="88"/>
        <end position="108"/>
    </location>
</feature>
<keyword evidence="2" id="KW-0732">Signal</keyword>
<dbReference type="Proteomes" id="UP001610335">
    <property type="component" value="Unassembled WGS sequence"/>
</dbReference>
<evidence type="ECO:0000256" key="1">
    <source>
        <dbReference type="SAM" id="Phobius"/>
    </source>
</evidence>
<feature type="signal peptide" evidence="2">
    <location>
        <begin position="1"/>
        <end position="24"/>
    </location>
</feature>
<feature type="transmembrane region" description="Helical" evidence="1">
    <location>
        <begin position="207"/>
        <end position="226"/>
    </location>
</feature>
<protein>
    <submittedName>
        <fullName evidence="3">Uncharacterized protein</fullName>
    </submittedName>
</protein>
<sequence>MTSLFTPRSLLCALGLLGFWGTHGRTSADGSTALITQLLDSPTPYLPGTQSVLRGTYTGIKPVDHILNILILFWFEAVDGSHPTASAISLYFLGQLLPCIIFAYLNGLRGNKPSLLKPTLWLLLFQVGAIGPTGFIWALAYTMSPTVQLNLPFDLLQQSSLVSSPATIWLLLPASIVGYLLPAVFMCLPSSSSTAQPPLVSNTFQQFAIIIWNIYPVLILASLYLIRPALSSSTTTASINAKKTTHIKAIRITTLLTLLLSSAFHISIIGLSLSTVLFPSLFQPHSINQLSPSAIFLPPLSPGPQALTPGDGVRGFLLWDQVVGYATVMVVVLLELRSALVSVQAWGWGQGWKVGGVAVGVSLVLGPGSACLVGSWLRDEILFGGWEVQTKGEKKEKL</sequence>
<feature type="transmembrane region" description="Helical" evidence="1">
    <location>
        <begin position="120"/>
        <end position="141"/>
    </location>
</feature>
<feature type="transmembrane region" description="Helical" evidence="1">
    <location>
        <begin position="316"/>
        <end position="334"/>
    </location>
</feature>
<keyword evidence="1" id="KW-0812">Transmembrane</keyword>
<accession>A0ABR4J2G3</accession>
<evidence type="ECO:0000313" key="4">
    <source>
        <dbReference type="Proteomes" id="UP001610335"/>
    </source>
</evidence>
<evidence type="ECO:0000256" key="2">
    <source>
        <dbReference type="SAM" id="SignalP"/>
    </source>
</evidence>
<evidence type="ECO:0000313" key="3">
    <source>
        <dbReference type="EMBL" id="KAL2834226.1"/>
    </source>
</evidence>